<proteinExistence type="predicted"/>
<accession>A0ABN2FR78</accession>
<sequence>MRTMVFRNKKDEWPVLARFLSDGCDFRNSNGSMRGSAHPHNEAAGWGSGTGRLCQRWREVFLTLLRSGGPQDAMVYVVYSYRTPIAWYTPTQGWTVPAEHYSQTTTGHQNLVRLAVDTYRDRLHTKRHQPSQS</sequence>
<feature type="domain" description="DUF8033" evidence="1">
    <location>
        <begin position="76"/>
        <end position="112"/>
    </location>
</feature>
<protein>
    <recommendedName>
        <fullName evidence="1">DUF8033 domain-containing protein</fullName>
    </recommendedName>
</protein>
<evidence type="ECO:0000313" key="3">
    <source>
        <dbReference type="Proteomes" id="UP001500618"/>
    </source>
</evidence>
<evidence type="ECO:0000259" key="1">
    <source>
        <dbReference type="Pfam" id="PF26096"/>
    </source>
</evidence>
<name>A0ABN2FR78_9ACTN</name>
<keyword evidence="3" id="KW-1185">Reference proteome</keyword>
<comment type="caution">
    <text evidence="2">The sequence shown here is derived from an EMBL/GenBank/DDBJ whole genome shotgun (WGS) entry which is preliminary data.</text>
</comment>
<evidence type="ECO:0000313" key="2">
    <source>
        <dbReference type="EMBL" id="GAA1657146.1"/>
    </source>
</evidence>
<dbReference type="Pfam" id="PF26096">
    <property type="entry name" value="DUF8033"/>
    <property type="match status" value="1"/>
</dbReference>
<gene>
    <name evidence="2" type="ORF">GCM10009765_03320</name>
</gene>
<organism evidence="2 3">
    <name type="scientific">Fodinicola feengrottensis</name>
    <dbReference type="NCBI Taxonomy" id="435914"/>
    <lineage>
        <taxon>Bacteria</taxon>
        <taxon>Bacillati</taxon>
        <taxon>Actinomycetota</taxon>
        <taxon>Actinomycetes</taxon>
        <taxon>Mycobacteriales</taxon>
        <taxon>Fodinicola</taxon>
    </lineage>
</organism>
<dbReference type="Proteomes" id="UP001500618">
    <property type="component" value="Unassembled WGS sequence"/>
</dbReference>
<reference evidence="2 3" key="1">
    <citation type="journal article" date="2019" name="Int. J. Syst. Evol. Microbiol.">
        <title>The Global Catalogue of Microorganisms (GCM) 10K type strain sequencing project: providing services to taxonomists for standard genome sequencing and annotation.</title>
        <authorList>
            <consortium name="The Broad Institute Genomics Platform"/>
            <consortium name="The Broad Institute Genome Sequencing Center for Infectious Disease"/>
            <person name="Wu L."/>
            <person name="Ma J."/>
        </authorList>
    </citation>
    <scope>NUCLEOTIDE SEQUENCE [LARGE SCALE GENOMIC DNA]</scope>
    <source>
        <strain evidence="2 3">JCM 14718</strain>
    </source>
</reference>
<dbReference type="InterPro" id="IPR058346">
    <property type="entry name" value="DUF8033"/>
</dbReference>
<dbReference type="EMBL" id="BAAANY010000001">
    <property type="protein sequence ID" value="GAA1657146.1"/>
    <property type="molecule type" value="Genomic_DNA"/>
</dbReference>